<dbReference type="SUPFAM" id="SSF48264">
    <property type="entry name" value="Cytochrome P450"/>
    <property type="match status" value="1"/>
</dbReference>
<dbReference type="PANTHER" id="PTHR47955:SF19">
    <property type="entry name" value="CYTOCHROME P450 71A9-LIKE ISOFORM X1"/>
    <property type="match status" value="1"/>
</dbReference>
<dbReference type="GO" id="GO:0005506">
    <property type="term" value="F:iron ion binding"/>
    <property type="evidence" value="ECO:0007669"/>
    <property type="project" value="InterPro"/>
</dbReference>
<keyword evidence="10" id="KW-0472">Membrane</keyword>
<dbReference type="Gene3D" id="1.10.630.10">
    <property type="entry name" value="Cytochrome P450"/>
    <property type="match status" value="1"/>
</dbReference>
<keyword evidence="10" id="KW-0812">Transmembrane</keyword>
<keyword evidence="14" id="KW-1185">Reference proteome</keyword>
<keyword evidence="6 8" id="KW-0408">Iron</keyword>
<keyword evidence="5 9" id="KW-0560">Oxidoreductase</keyword>
<keyword evidence="4 8" id="KW-0479">Metal-binding</keyword>
<dbReference type="GO" id="GO:0020037">
    <property type="term" value="F:heme binding"/>
    <property type="evidence" value="ECO:0007669"/>
    <property type="project" value="InterPro"/>
</dbReference>
<dbReference type="PRINTS" id="PR00463">
    <property type="entry name" value="EP450I"/>
</dbReference>
<dbReference type="InterPro" id="IPR002401">
    <property type="entry name" value="Cyt_P450_E_grp-I"/>
</dbReference>
<reference evidence="12 14" key="3">
    <citation type="submission" date="2017-11" db="EMBL/GenBank/DDBJ databases">
        <title>De-novo sequencing of pomegranate (Punica granatum L.) genome.</title>
        <authorList>
            <person name="Akparov Z."/>
            <person name="Amiraslanov A."/>
            <person name="Hajiyeva S."/>
            <person name="Abbasov M."/>
            <person name="Kaur K."/>
            <person name="Hamwieh A."/>
            <person name="Solovyev V."/>
            <person name="Salamov A."/>
            <person name="Braich B."/>
            <person name="Kosarev P."/>
            <person name="Mahmoud A."/>
            <person name="Hajiyev E."/>
            <person name="Babayeva S."/>
            <person name="Izzatullayeva V."/>
            <person name="Mammadov A."/>
            <person name="Mammadov A."/>
            <person name="Sharifova S."/>
            <person name="Ojaghi J."/>
            <person name="Eynullazada K."/>
            <person name="Bayramov B."/>
            <person name="Abdulazimova A."/>
            <person name="Shahmuradov I."/>
        </authorList>
    </citation>
    <scope>NUCLEOTIDE SEQUENCE [LARGE SCALE GENOMIC DNA]</scope>
    <source>
        <strain evidence="12">AG2017</strain>
        <strain evidence="14">cv. AG2017</strain>
        <tissue evidence="12">Leaf</tissue>
    </source>
</reference>
<name>A0A218XD14_PUNGR</name>
<sequence>MALFQWLPEESRFILLLFPTILFLILLMNYAYIDCYRKGKLPPGPPKLPVIGNLHQLRSLPHLSLHSLAKKYGPIIYLQLGWVPTVVISSAKMAKEVMRNYDHVLSSRPRLFAANFLLYNSTDITFSPYGAYWRHIRKICALELLSAKRVQSFRPVREEEVARMVHRIQDSSCSVSVNLTKILGLYANDVLCRVAFGRDFSRGGDYDSLGFQEMIEELEELLGGFSIGDFFPSVEKFIHRLTGMTKRLEDTSRRFDELLDRILREHANRRFSGSRKDAHMLLNYRYRSMAEGAAKQVENKSDLDMFAAGTDTSFITLDWAMTELIINMKAMERAKSEVRSVVGEREFVLETDVPQMPYLNAVIKEIFRLHPPAPVLVPRESMEEIAVDAYRIPTKTRFYINAWSIGRDPLAWENPEEFKPERFLNSTIDYKGQDFELIPFGTGRRMCPGIMFGLVTVELALAQLLHSFDWELPSGVKPEDLDMTEVFGLTMHRRAELVLVAKPCF</sequence>
<dbReference type="PROSITE" id="PS00086">
    <property type="entry name" value="CYTOCHROME_P450"/>
    <property type="match status" value="1"/>
</dbReference>
<evidence type="ECO:0000256" key="1">
    <source>
        <dbReference type="ARBA" id="ARBA00001971"/>
    </source>
</evidence>
<keyword evidence="10" id="KW-1133">Transmembrane helix</keyword>
<dbReference type="InterPro" id="IPR017972">
    <property type="entry name" value="Cyt_P450_CS"/>
</dbReference>
<evidence type="ECO:0000313" key="12">
    <source>
        <dbReference type="EMBL" id="PKI55777.1"/>
    </source>
</evidence>
<keyword evidence="7 9" id="KW-0503">Monooxygenase</keyword>
<gene>
    <name evidence="11" type="ORF">CDL15_Pgr029194</name>
    <name evidence="12" type="ORF">CRG98_023831</name>
</gene>
<dbReference type="CDD" id="cd11072">
    <property type="entry name" value="CYP71-like"/>
    <property type="match status" value="1"/>
</dbReference>
<evidence type="ECO:0000256" key="4">
    <source>
        <dbReference type="ARBA" id="ARBA00022723"/>
    </source>
</evidence>
<dbReference type="EMBL" id="PGOL01001671">
    <property type="protein sequence ID" value="PKI55777.1"/>
    <property type="molecule type" value="Genomic_DNA"/>
</dbReference>
<evidence type="ECO:0000256" key="6">
    <source>
        <dbReference type="ARBA" id="ARBA00023004"/>
    </source>
</evidence>
<evidence type="ECO:0000256" key="5">
    <source>
        <dbReference type="ARBA" id="ARBA00023002"/>
    </source>
</evidence>
<dbReference type="GO" id="GO:0016705">
    <property type="term" value="F:oxidoreductase activity, acting on paired donors, with incorporation or reduction of molecular oxygen"/>
    <property type="evidence" value="ECO:0007669"/>
    <property type="project" value="InterPro"/>
</dbReference>
<evidence type="ECO:0000256" key="2">
    <source>
        <dbReference type="ARBA" id="ARBA00010617"/>
    </source>
</evidence>
<proteinExistence type="inferred from homology"/>
<dbReference type="PANTHER" id="PTHR47955">
    <property type="entry name" value="CYTOCHROME P450 FAMILY 71 PROTEIN"/>
    <property type="match status" value="1"/>
</dbReference>
<evidence type="ECO:0000313" key="14">
    <source>
        <dbReference type="Proteomes" id="UP000233551"/>
    </source>
</evidence>
<evidence type="ECO:0000313" key="11">
    <source>
        <dbReference type="EMBL" id="OWM82833.1"/>
    </source>
</evidence>
<dbReference type="Proteomes" id="UP000233551">
    <property type="component" value="Unassembled WGS sequence"/>
</dbReference>
<comment type="caution">
    <text evidence="11">The sequence shown here is derived from an EMBL/GenBank/DDBJ whole genome shotgun (WGS) entry which is preliminary data.</text>
</comment>
<dbReference type="OrthoDB" id="2789670at2759"/>
<feature type="binding site" description="axial binding residue" evidence="8">
    <location>
        <position position="447"/>
    </location>
    <ligand>
        <name>heme</name>
        <dbReference type="ChEBI" id="CHEBI:30413"/>
    </ligand>
    <ligandPart>
        <name>Fe</name>
        <dbReference type="ChEBI" id="CHEBI:18248"/>
    </ligandPart>
</feature>
<evidence type="ECO:0000256" key="8">
    <source>
        <dbReference type="PIRSR" id="PIRSR602401-1"/>
    </source>
</evidence>
<evidence type="ECO:0000313" key="13">
    <source>
        <dbReference type="Proteomes" id="UP000197138"/>
    </source>
</evidence>
<dbReference type="PRINTS" id="PR00385">
    <property type="entry name" value="P450"/>
</dbReference>
<dbReference type="GO" id="GO:0004497">
    <property type="term" value="F:monooxygenase activity"/>
    <property type="evidence" value="ECO:0007669"/>
    <property type="project" value="UniProtKB-KW"/>
</dbReference>
<dbReference type="Proteomes" id="UP000197138">
    <property type="component" value="Unassembled WGS sequence"/>
</dbReference>
<comment type="similarity">
    <text evidence="2 9">Belongs to the cytochrome P450 family.</text>
</comment>
<evidence type="ECO:0000256" key="7">
    <source>
        <dbReference type="ARBA" id="ARBA00023033"/>
    </source>
</evidence>
<dbReference type="AlphaFoldDB" id="A0A218XD14"/>
<accession>A0A218XD14</accession>
<reference evidence="13" key="1">
    <citation type="journal article" date="2017" name="Plant J.">
        <title>The pomegranate (Punica granatum L.) genome and the genomics of punicalagin biosynthesis.</title>
        <authorList>
            <person name="Qin G."/>
            <person name="Xu C."/>
            <person name="Ming R."/>
            <person name="Tang H."/>
            <person name="Guyot R."/>
            <person name="Kramer E.M."/>
            <person name="Hu Y."/>
            <person name="Yi X."/>
            <person name="Qi Y."/>
            <person name="Xu X."/>
            <person name="Gao Z."/>
            <person name="Pan H."/>
            <person name="Jian J."/>
            <person name="Tian Y."/>
            <person name="Yue Z."/>
            <person name="Xu Y."/>
        </authorList>
    </citation>
    <scope>NUCLEOTIDE SEQUENCE [LARGE SCALE GENOMIC DNA]</scope>
    <source>
        <strain evidence="13">cv. Dabenzi</strain>
    </source>
</reference>
<dbReference type="InterPro" id="IPR001128">
    <property type="entry name" value="Cyt_P450"/>
</dbReference>
<protein>
    <submittedName>
        <fullName evidence="11">Uncharacterized protein</fullName>
    </submittedName>
</protein>
<dbReference type="STRING" id="22663.A0A218XD14"/>
<evidence type="ECO:0000256" key="10">
    <source>
        <dbReference type="SAM" id="Phobius"/>
    </source>
</evidence>
<keyword evidence="3 8" id="KW-0349">Heme</keyword>
<evidence type="ECO:0000256" key="9">
    <source>
        <dbReference type="RuleBase" id="RU000461"/>
    </source>
</evidence>
<dbReference type="GeneID" id="116200275"/>
<dbReference type="InterPro" id="IPR036396">
    <property type="entry name" value="Cyt_P450_sf"/>
</dbReference>
<evidence type="ECO:0000256" key="3">
    <source>
        <dbReference type="ARBA" id="ARBA00022617"/>
    </source>
</evidence>
<dbReference type="EMBL" id="MTKT01001946">
    <property type="protein sequence ID" value="OWM82833.1"/>
    <property type="molecule type" value="Genomic_DNA"/>
</dbReference>
<dbReference type="FunFam" id="1.10.630.10:FF:000011">
    <property type="entry name" value="Cytochrome P450 83B1"/>
    <property type="match status" value="1"/>
</dbReference>
<dbReference type="Pfam" id="PF00067">
    <property type="entry name" value="p450"/>
    <property type="match status" value="1"/>
</dbReference>
<feature type="transmembrane region" description="Helical" evidence="10">
    <location>
        <begin position="12"/>
        <end position="33"/>
    </location>
</feature>
<organism evidence="11 13">
    <name type="scientific">Punica granatum</name>
    <name type="common">Pomegranate</name>
    <dbReference type="NCBI Taxonomy" id="22663"/>
    <lineage>
        <taxon>Eukaryota</taxon>
        <taxon>Viridiplantae</taxon>
        <taxon>Streptophyta</taxon>
        <taxon>Embryophyta</taxon>
        <taxon>Tracheophyta</taxon>
        <taxon>Spermatophyta</taxon>
        <taxon>Magnoliopsida</taxon>
        <taxon>eudicotyledons</taxon>
        <taxon>Gunneridae</taxon>
        <taxon>Pentapetalae</taxon>
        <taxon>rosids</taxon>
        <taxon>malvids</taxon>
        <taxon>Myrtales</taxon>
        <taxon>Lythraceae</taxon>
        <taxon>Punica</taxon>
    </lineage>
</organism>
<reference evidence="11" key="2">
    <citation type="submission" date="2017-06" db="EMBL/GenBank/DDBJ databases">
        <title>The pomegranate genome and the genomics of punicalagin biosynthesis.</title>
        <authorList>
            <person name="Xu C."/>
        </authorList>
    </citation>
    <scope>NUCLEOTIDE SEQUENCE [LARGE SCALE GENOMIC DNA]</scope>
    <source>
        <tissue evidence="11">Fresh leaf</tissue>
    </source>
</reference>
<comment type="cofactor">
    <cofactor evidence="1 8">
        <name>heme</name>
        <dbReference type="ChEBI" id="CHEBI:30413"/>
    </cofactor>
</comment>